<reference evidence="1" key="2">
    <citation type="submission" date="2017-10" db="EMBL/GenBank/DDBJ databases">
        <authorList>
            <person name="Banno H."/>
            <person name="Chua N.-H."/>
        </authorList>
    </citation>
    <scope>NUCLEOTIDE SEQUENCE [LARGE SCALE GENOMIC DNA]</scope>
</reference>
<evidence type="ECO:0000313" key="1">
    <source>
        <dbReference type="EMBL" id="SOK58755.1"/>
    </source>
</evidence>
<dbReference type="Proteomes" id="UP000240931">
    <property type="component" value="Segment"/>
</dbReference>
<name>A0A2C9CY40_9CAUD</name>
<dbReference type="RefSeq" id="YP_009624088.1">
    <property type="nucleotide sequence ID" value="NC_042116.1"/>
</dbReference>
<dbReference type="Proteomes" id="UP000317227">
    <property type="component" value="Segment"/>
</dbReference>
<dbReference type="EMBL" id="LT960551">
    <property type="protein sequence ID" value="SOK58755.1"/>
    <property type="molecule type" value="Genomic_DNA"/>
</dbReference>
<reference evidence="3" key="1">
    <citation type="submission" date="2017-10" db="EMBL/GenBank/DDBJ databases">
        <authorList>
            <person name="Skurnik M."/>
        </authorList>
    </citation>
    <scope>NUCLEOTIDE SEQUENCE [LARGE SCALE GENOMIC DNA]</scope>
</reference>
<reference evidence="2 4" key="3">
    <citation type="submission" date="2019-06" db="EMBL/GenBank/DDBJ databases">
        <authorList>
            <person name="Bower L."/>
            <person name="Leinonen R."/>
        </authorList>
    </citation>
    <scope>NUCLEOTIDE SEQUENCE [LARGE SCALE GENOMIC DNA]</scope>
</reference>
<evidence type="ECO:0000313" key="3">
    <source>
        <dbReference type="Proteomes" id="UP000240931"/>
    </source>
</evidence>
<dbReference type="GeneID" id="40100978"/>
<proteinExistence type="predicted"/>
<keyword evidence="3" id="KW-1185">Reference proteome</keyword>
<accession>A0A2C9CY40</accession>
<gene>
    <name evidence="1" type="primary">g478</name>
</gene>
<evidence type="ECO:0000313" key="4">
    <source>
        <dbReference type="Proteomes" id="UP000317227"/>
    </source>
</evidence>
<dbReference type="KEGG" id="vg:40100978"/>
<evidence type="ECO:0000313" key="2">
    <source>
        <dbReference type="EMBL" id="VUE36524.1"/>
    </source>
</evidence>
<sequence length="120" mass="14399">MHHFESLDEIASFYYNNYYHFLRYDDNSIRYDGITYKMEYANIAPVPVLKFSYIDDDNEEQILLCIVDFGLIVNSENSVDNHPDIFEYVDIIKEELFGLNLFDIARFNYIFEKYKKDKGC</sequence>
<dbReference type="OrthoDB" id="23962at10239"/>
<organism evidence="1 3">
    <name type="scientific">Yersinia phage fHe-Yen9-04</name>
    <dbReference type="NCBI Taxonomy" id="2052742"/>
    <lineage>
        <taxon>Viruses</taxon>
        <taxon>Duplodnaviria</taxon>
        <taxon>Heunggongvirae</taxon>
        <taxon>Uroviricota</taxon>
        <taxon>Caudoviricetes</taxon>
        <taxon>Eneladusvirus</taxon>
        <taxon>Eneladusvirus Yen904</taxon>
    </lineage>
</organism>
<dbReference type="EMBL" id="LR596615">
    <property type="protein sequence ID" value="VUE36524.1"/>
    <property type="molecule type" value="Genomic_DNA"/>
</dbReference>
<protein>
    <submittedName>
        <fullName evidence="1">Uncharacterized protein</fullName>
    </submittedName>
</protein>